<name>A0ACC0CA49_CATRO</name>
<dbReference type="EMBL" id="CM044701">
    <property type="protein sequence ID" value="KAI5681801.1"/>
    <property type="molecule type" value="Genomic_DNA"/>
</dbReference>
<reference evidence="2" key="1">
    <citation type="journal article" date="2023" name="Nat. Plants">
        <title>Single-cell RNA sequencing provides a high-resolution roadmap for understanding the multicellular compartmentation of specialized metabolism.</title>
        <authorList>
            <person name="Sun S."/>
            <person name="Shen X."/>
            <person name="Li Y."/>
            <person name="Li Y."/>
            <person name="Wang S."/>
            <person name="Li R."/>
            <person name="Zhang H."/>
            <person name="Shen G."/>
            <person name="Guo B."/>
            <person name="Wei J."/>
            <person name="Xu J."/>
            <person name="St-Pierre B."/>
            <person name="Chen S."/>
            <person name="Sun C."/>
        </authorList>
    </citation>
    <scope>NUCLEOTIDE SEQUENCE [LARGE SCALE GENOMIC DNA]</scope>
</reference>
<sequence>MRQFSRAQMVPNTIDTCLDLHRIQLRGNDNTYWGTQHAIHLDAWYQWRIRVRDGPTVAAEALSYLSDEYIRWYRGITWVYIGNPANRDTCAHGYQPVDVDRRMMVDDMASMVIREPPSSLSQMAVVMKKVQTIIRRYMVSIGGTLGCTPSQHDIQQTFPMQLSRHRPRKHVPDRGAHGVKRGARRHPGHGAGGGHPPVPPAPERHEHVNPGHAFRVLAPPPPGTFGSSTLYQPISQASLSEEEEQEEYMDGVQHFGFGHRVGKKTMRFTPSDWP</sequence>
<protein>
    <submittedName>
        <fullName evidence="1">Uncharacterized protein</fullName>
    </submittedName>
</protein>
<organism evidence="1 2">
    <name type="scientific">Catharanthus roseus</name>
    <name type="common">Madagascar periwinkle</name>
    <name type="synonym">Vinca rosea</name>
    <dbReference type="NCBI Taxonomy" id="4058"/>
    <lineage>
        <taxon>Eukaryota</taxon>
        <taxon>Viridiplantae</taxon>
        <taxon>Streptophyta</taxon>
        <taxon>Embryophyta</taxon>
        <taxon>Tracheophyta</taxon>
        <taxon>Spermatophyta</taxon>
        <taxon>Magnoliopsida</taxon>
        <taxon>eudicotyledons</taxon>
        <taxon>Gunneridae</taxon>
        <taxon>Pentapetalae</taxon>
        <taxon>asterids</taxon>
        <taxon>lamiids</taxon>
        <taxon>Gentianales</taxon>
        <taxon>Apocynaceae</taxon>
        <taxon>Rauvolfioideae</taxon>
        <taxon>Vinceae</taxon>
        <taxon>Catharanthinae</taxon>
        <taxon>Catharanthus</taxon>
    </lineage>
</organism>
<proteinExistence type="predicted"/>
<evidence type="ECO:0000313" key="2">
    <source>
        <dbReference type="Proteomes" id="UP001060085"/>
    </source>
</evidence>
<gene>
    <name evidence="1" type="ORF">M9H77_03029</name>
</gene>
<keyword evidence="2" id="KW-1185">Reference proteome</keyword>
<accession>A0ACC0CA49</accession>
<dbReference type="Proteomes" id="UP001060085">
    <property type="component" value="Linkage Group LG01"/>
</dbReference>
<comment type="caution">
    <text evidence="1">The sequence shown here is derived from an EMBL/GenBank/DDBJ whole genome shotgun (WGS) entry which is preliminary data.</text>
</comment>
<evidence type="ECO:0000313" key="1">
    <source>
        <dbReference type="EMBL" id="KAI5681801.1"/>
    </source>
</evidence>